<feature type="compositionally biased region" description="Pro residues" evidence="4">
    <location>
        <begin position="257"/>
        <end position="271"/>
    </location>
</feature>
<dbReference type="InterPro" id="IPR009071">
    <property type="entry name" value="HMG_box_dom"/>
</dbReference>
<dbReference type="SMART" id="SM00398">
    <property type="entry name" value="HMG"/>
    <property type="match status" value="1"/>
</dbReference>
<accession>A0AAD6USJ8</accession>
<protein>
    <recommendedName>
        <fullName evidence="5">HMG box domain-containing protein</fullName>
    </recommendedName>
</protein>
<comment type="caution">
    <text evidence="6">The sequence shown here is derived from an EMBL/GenBank/DDBJ whole genome shotgun (WGS) entry which is preliminary data.</text>
</comment>
<dbReference type="GO" id="GO:0000978">
    <property type="term" value="F:RNA polymerase II cis-regulatory region sequence-specific DNA binding"/>
    <property type="evidence" value="ECO:0007669"/>
    <property type="project" value="TreeGrafter"/>
</dbReference>
<dbReference type="AlphaFoldDB" id="A0AAD6USJ8"/>
<feature type="compositionally biased region" description="Basic residues" evidence="4">
    <location>
        <begin position="195"/>
        <end position="205"/>
    </location>
</feature>
<dbReference type="Gene3D" id="1.10.30.10">
    <property type="entry name" value="High mobility group box domain"/>
    <property type="match status" value="1"/>
</dbReference>
<dbReference type="GO" id="GO:0005634">
    <property type="term" value="C:nucleus"/>
    <property type="evidence" value="ECO:0007669"/>
    <property type="project" value="UniProtKB-UniRule"/>
</dbReference>
<dbReference type="GO" id="GO:0001228">
    <property type="term" value="F:DNA-binding transcription activator activity, RNA polymerase II-specific"/>
    <property type="evidence" value="ECO:0007669"/>
    <property type="project" value="TreeGrafter"/>
</dbReference>
<feature type="region of interest" description="Disordered" evidence="4">
    <location>
        <begin position="44"/>
        <end position="93"/>
    </location>
</feature>
<dbReference type="SUPFAM" id="SSF47095">
    <property type="entry name" value="HMG-box"/>
    <property type="match status" value="1"/>
</dbReference>
<dbReference type="CDD" id="cd01389">
    <property type="entry name" value="HMG-box_ROX1-like"/>
    <property type="match status" value="1"/>
</dbReference>
<dbReference type="PANTHER" id="PTHR10270">
    <property type="entry name" value="SOX TRANSCRIPTION FACTOR"/>
    <property type="match status" value="1"/>
</dbReference>
<sequence>MPVARSAHPFRKSRRLRNTDPKDCDDDDLWEPYDEALLELIPPIAVKSEPDLEPEPKYEPYTPDPEWPVLEPEPKYEPYTPDPEWPVLEPEPKYEPYTPDPELPVLPAEPALAHIPRPRNAFICFRSFYVQEHRAMPGTLNQTVMSRGAAEVWRGMSAAERAPFLREAENEKRAHALKYPNYRYAPGSANGVAKRSAKKVKRATRRWSPAESSDASSLQSHSPVPDAQPAPSPIARRKPRARRKSSHVSPTTVFTPEPVPMPMLTPPPTPPAEGSKKQASAEPQIVATSIRPASYDRTPTQFGFKRSLSPTIMQSISLPRAPSSSPMAPDVDPCFYNAFAASLPRTPTPPPVQEDVEWDAWIYTPQEMNDDEELVFALPEENRDYGFYHPCNLDGAPVDGAREPLLSWPHDML</sequence>
<feature type="compositionally biased region" description="Basic residues" evidence="4">
    <location>
        <begin position="235"/>
        <end position="246"/>
    </location>
</feature>
<dbReference type="PROSITE" id="PS50118">
    <property type="entry name" value="HMG_BOX_2"/>
    <property type="match status" value="1"/>
</dbReference>
<dbReference type="Pfam" id="PF00505">
    <property type="entry name" value="HMG_box"/>
    <property type="match status" value="1"/>
</dbReference>
<evidence type="ECO:0000259" key="5">
    <source>
        <dbReference type="PROSITE" id="PS50118"/>
    </source>
</evidence>
<evidence type="ECO:0000256" key="4">
    <source>
        <dbReference type="SAM" id="MobiDB-lite"/>
    </source>
</evidence>
<feature type="DNA-binding region" description="HMG box" evidence="3">
    <location>
        <begin position="115"/>
        <end position="183"/>
    </location>
</feature>
<dbReference type="Proteomes" id="UP001219525">
    <property type="component" value="Unassembled WGS sequence"/>
</dbReference>
<evidence type="ECO:0000256" key="1">
    <source>
        <dbReference type="ARBA" id="ARBA00023125"/>
    </source>
</evidence>
<evidence type="ECO:0000256" key="3">
    <source>
        <dbReference type="PROSITE-ProRule" id="PRU00267"/>
    </source>
</evidence>
<feature type="region of interest" description="Disordered" evidence="4">
    <location>
        <begin position="184"/>
        <end position="283"/>
    </location>
</feature>
<feature type="compositionally biased region" description="Basic and acidic residues" evidence="4">
    <location>
        <begin position="48"/>
        <end position="58"/>
    </location>
</feature>
<keyword evidence="2" id="KW-0804">Transcription</keyword>
<feature type="region of interest" description="Disordered" evidence="4">
    <location>
        <begin position="1"/>
        <end position="30"/>
    </location>
</feature>
<evidence type="ECO:0000256" key="2">
    <source>
        <dbReference type="ARBA" id="ARBA00023163"/>
    </source>
</evidence>
<feature type="compositionally biased region" description="Polar residues" evidence="4">
    <location>
        <begin position="210"/>
        <end position="222"/>
    </location>
</feature>
<dbReference type="PANTHER" id="PTHR10270:SF161">
    <property type="entry name" value="SEX-DETERMINING REGION Y PROTEIN"/>
    <property type="match status" value="1"/>
</dbReference>
<name>A0AAD6USJ8_9AGAR</name>
<dbReference type="EMBL" id="JARJCW010000107">
    <property type="protein sequence ID" value="KAJ7193557.1"/>
    <property type="molecule type" value="Genomic_DNA"/>
</dbReference>
<proteinExistence type="predicted"/>
<dbReference type="InterPro" id="IPR036910">
    <property type="entry name" value="HMG_box_dom_sf"/>
</dbReference>
<dbReference type="GO" id="GO:0030154">
    <property type="term" value="P:cell differentiation"/>
    <property type="evidence" value="ECO:0007669"/>
    <property type="project" value="TreeGrafter"/>
</dbReference>
<organism evidence="6 7">
    <name type="scientific">Mycena pura</name>
    <dbReference type="NCBI Taxonomy" id="153505"/>
    <lineage>
        <taxon>Eukaryota</taxon>
        <taxon>Fungi</taxon>
        <taxon>Dikarya</taxon>
        <taxon>Basidiomycota</taxon>
        <taxon>Agaricomycotina</taxon>
        <taxon>Agaricomycetes</taxon>
        <taxon>Agaricomycetidae</taxon>
        <taxon>Agaricales</taxon>
        <taxon>Marasmiineae</taxon>
        <taxon>Mycenaceae</taxon>
        <taxon>Mycena</taxon>
    </lineage>
</organism>
<keyword evidence="1 3" id="KW-0238">DNA-binding</keyword>
<reference evidence="6" key="1">
    <citation type="submission" date="2023-03" db="EMBL/GenBank/DDBJ databases">
        <title>Massive genome expansion in bonnet fungi (Mycena s.s.) driven by repeated elements and novel gene families across ecological guilds.</title>
        <authorList>
            <consortium name="Lawrence Berkeley National Laboratory"/>
            <person name="Harder C.B."/>
            <person name="Miyauchi S."/>
            <person name="Viragh M."/>
            <person name="Kuo A."/>
            <person name="Thoen E."/>
            <person name="Andreopoulos B."/>
            <person name="Lu D."/>
            <person name="Skrede I."/>
            <person name="Drula E."/>
            <person name="Henrissat B."/>
            <person name="Morin E."/>
            <person name="Kohler A."/>
            <person name="Barry K."/>
            <person name="LaButti K."/>
            <person name="Morin E."/>
            <person name="Salamov A."/>
            <person name="Lipzen A."/>
            <person name="Mereny Z."/>
            <person name="Hegedus B."/>
            <person name="Baldrian P."/>
            <person name="Stursova M."/>
            <person name="Weitz H."/>
            <person name="Taylor A."/>
            <person name="Grigoriev I.V."/>
            <person name="Nagy L.G."/>
            <person name="Martin F."/>
            <person name="Kauserud H."/>
        </authorList>
    </citation>
    <scope>NUCLEOTIDE SEQUENCE</scope>
    <source>
        <strain evidence="6">9144</strain>
    </source>
</reference>
<evidence type="ECO:0000313" key="7">
    <source>
        <dbReference type="Proteomes" id="UP001219525"/>
    </source>
</evidence>
<feature type="domain" description="HMG box" evidence="5">
    <location>
        <begin position="115"/>
        <end position="183"/>
    </location>
</feature>
<evidence type="ECO:0000313" key="6">
    <source>
        <dbReference type="EMBL" id="KAJ7193557.1"/>
    </source>
</evidence>
<keyword evidence="3" id="KW-0539">Nucleus</keyword>
<gene>
    <name evidence="6" type="ORF">GGX14DRAFT_478031</name>
</gene>
<keyword evidence="7" id="KW-1185">Reference proteome</keyword>
<dbReference type="InterPro" id="IPR050140">
    <property type="entry name" value="SRY-related_HMG-box_TF-like"/>
</dbReference>